<accession>G3IJU7</accession>
<sequence length="57" mass="6257">MKQLGEDGSNSVATEPWLHPSTSETLKQFMAEQLNEEQQVPGKPGTFTWQSLSAAHA</sequence>
<feature type="region of interest" description="Disordered" evidence="1">
    <location>
        <begin position="1"/>
        <end position="57"/>
    </location>
</feature>
<dbReference type="EMBL" id="JH003401">
    <property type="protein sequence ID" value="EGW13621.1"/>
    <property type="molecule type" value="Genomic_DNA"/>
</dbReference>
<dbReference type="Proteomes" id="UP000001075">
    <property type="component" value="Unassembled WGS sequence"/>
</dbReference>
<protein>
    <submittedName>
        <fullName evidence="2">Centrosome and spindle pole-associated protein 1</fullName>
    </submittedName>
</protein>
<gene>
    <name evidence="2" type="ORF">I79_024135</name>
</gene>
<feature type="compositionally biased region" description="Polar residues" evidence="1">
    <location>
        <begin position="47"/>
        <end position="57"/>
    </location>
</feature>
<evidence type="ECO:0000313" key="2">
    <source>
        <dbReference type="EMBL" id="EGW13621.1"/>
    </source>
</evidence>
<dbReference type="InParanoid" id="G3IJU7"/>
<proteinExistence type="predicted"/>
<dbReference type="STRING" id="10029.G3IJU7"/>
<evidence type="ECO:0000313" key="3">
    <source>
        <dbReference type="Proteomes" id="UP000001075"/>
    </source>
</evidence>
<evidence type="ECO:0000256" key="1">
    <source>
        <dbReference type="SAM" id="MobiDB-lite"/>
    </source>
</evidence>
<reference evidence="3" key="1">
    <citation type="journal article" date="2011" name="Nat. Biotechnol.">
        <title>The genomic sequence of the Chinese hamster ovary (CHO)-K1 cell line.</title>
        <authorList>
            <person name="Xu X."/>
            <person name="Nagarajan H."/>
            <person name="Lewis N.E."/>
            <person name="Pan S."/>
            <person name="Cai Z."/>
            <person name="Liu X."/>
            <person name="Chen W."/>
            <person name="Xie M."/>
            <person name="Wang W."/>
            <person name="Hammond S."/>
            <person name="Andersen M.R."/>
            <person name="Neff N."/>
            <person name="Passarelli B."/>
            <person name="Koh W."/>
            <person name="Fan H.C."/>
            <person name="Wang J."/>
            <person name="Gui Y."/>
            <person name="Lee K.H."/>
            <person name="Betenbaugh M.J."/>
            <person name="Quake S.R."/>
            <person name="Famili I."/>
            <person name="Palsson B.O."/>
            <person name="Wang J."/>
        </authorList>
    </citation>
    <scope>NUCLEOTIDE SEQUENCE [LARGE SCALE GENOMIC DNA]</scope>
    <source>
        <strain evidence="3">CHO K1 cell line</strain>
    </source>
</reference>
<organism evidence="2 3">
    <name type="scientific">Cricetulus griseus</name>
    <name type="common">Chinese hamster</name>
    <name type="synonym">Cricetulus barabensis griseus</name>
    <dbReference type="NCBI Taxonomy" id="10029"/>
    <lineage>
        <taxon>Eukaryota</taxon>
        <taxon>Metazoa</taxon>
        <taxon>Chordata</taxon>
        <taxon>Craniata</taxon>
        <taxon>Vertebrata</taxon>
        <taxon>Euteleostomi</taxon>
        <taxon>Mammalia</taxon>
        <taxon>Eutheria</taxon>
        <taxon>Euarchontoglires</taxon>
        <taxon>Glires</taxon>
        <taxon>Rodentia</taxon>
        <taxon>Myomorpha</taxon>
        <taxon>Muroidea</taxon>
        <taxon>Cricetidae</taxon>
        <taxon>Cricetinae</taxon>
        <taxon>Cricetulus</taxon>
    </lineage>
</organism>
<dbReference type="AlphaFoldDB" id="G3IJU7"/>
<name>G3IJU7_CRIGR</name>